<proteinExistence type="predicted"/>
<gene>
    <name evidence="1" type="ORF">O3V59_08135</name>
</gene>
<dbReference type="RefSeq" id="WP_271139868.1">
    <property type="nucleotide sequence ID" value="NZ_JAPYYP010000007.1"/>
</dbReference>
<accession>A0A9X3TPE3</accession>
<dbReference type="Proteomes" id="UP001151071">
    <property type="component" value="Unassembled WGS sequence"/>
</dbReference>
<protein>
    <submittedName>
        <fullName evidence="1">Uncharacterized protein</fullName>
    </submittedName>
</protein>
<keyword evidence="2" id="KW-1185">Reference proteome</keyword>
<evidence type="ECO:0000313" key="2">
    <source>
        <dbReference type="Proteomes" id="UP001151071"/>
    </source>
</evidence>
<comment type="caution">
    <text evidence="1">The sequence shown here is derived from an EMBL/GenBank/DDBJ whole genome shotgun (WGS) entry which is preliminary data.</text>
</comment>
<dbReference type="AlphaFoldDB" id="A0A9X3TPE3"/>
<organism evidence="1 2">
    <name type="scientific">Brevibacillus thermoruber</name>
    <dbReference type="NCBI Taxonomy" id="33942"/>
    <lineage>
        <taxon>Bacteria</taxon>
        <taxon>Bacillati</taxon>
        <taxon>Bacillota</taxon>
        <taxon>Bacilli</taxon>
        <taxon>Bacillales</taxon>
        <taxon>Paenibacillaceae</taxon>
        <taxon>Brevibacillus</taxon>
    </lineage>
</organism>
<reference evidence="1" key="1">
    <citation type="submission" date="2022-12" db="EMBL/GenBank/DDBJ databases">
        <title>Draft genome sequence of the thermophilic strain Brevibacillus thermoruber HT42, isolated from Los Humeros, Puebla, Mexico, with biotechnological potential.</title>
        <authorList>
            <person name="Lara Sanchez J."/>
            <person name="Solis Palacios R."/>
            <person name="Bustos Baena A.S."/>
            <person name="Ruz Baez A.E."/>
            <person name="Espinosa Luna G."/>
            <person name="Oliart Ros R.M."/>
        </authorList>
    </citation>
    <scope>NUCLEOTIDE SEQUENCE</scope>
    <source>
        <strain evidence="1">HT42</strain>
    </source>
</reference>
<evidence type="ECO:0000313" key="1">
    <source>
        <dbReference type="EMBL" id="MDA5108326.1"/>
    </source>
</evidence>
<name>A0A9X3TPE3_9BACL</name>
<sequence>MAHVKLSQREAILLEVLRAHGTEDQEIIDRFKSGDIRPFQQIEDGRFDFAHLLDLAQSQWDLFERAVRDGYQIKFSTFNGIKTLLSLKFQQQAERDYAVHEDYLERVRLKQADVEWLRSTISPNWQIIETERRPDTDEVAITIALARP</sequence>
<dbReference type="EMBL" id="JAPYYP010000007">
    <property type="protein sequence ID" value="MDA5108326.1"/>
    <property type="molecule type" value="Genomic_DNA"/>
</dbReference>